<sequence length="578" mass="61967">MRRVYDFHGGIYPSERKSLSNREAIRRAALPPQLVLPLSQHIGPPAAAIVEPGQTVLGGQRLTDLSGLPVHAPTSGMIAAIEDRPIPHASGLTGRCIVIDCDGEDRWGALEPVADYRSLPPADLVQRIFEAGIAGLGGAGFPTALKLPKDENNAIDTLIINGTECEPYITADDTLMRERAAEIISGVEILAYIARPSEILIGIEDNKPEAIAAFKTVLGDRQDIELVVFPTKYPSGGEKQLIEILTGKQVPSGGLPSSIGILCQNVGSAAAIHDAIVHGRPLVSRVTTVTGESAKSPGNFEVLLGTPMLDLLEQAKYLPAEPQRLIMGGPMMGVTLADHRCPVVKTTNCLLVPGLQELPEPDMAQACIRCGLCAEACPARLLPQQLYWFARAQDHDRLEEHHLFDCIECGACSYVCPSHIPLVQYYRASKAAVREQKADNARADHARERFEARQERMARAAAEKEAKRAARKKAAIAKAADQTGDDDPIQAAIARAQARKAAQANSPADSAQVHKDKLARIETRLSKAREKLAADDGSDPTISAALQNAVLTTEKKLAAAQAEFAASTAKPENETANA</sequence>
<keyword evidence="1 8" id="KW-0813">Transport</keyword>
<keyword evidence="13" id="KW-1185">Reference proteome</keyword>
<keyword evidence="3 8" id="KW-0479">Metal-binding</keyword>
<keyword evidence="8" id="KW-1278">Translocase</keyword>
<feature type="domain" description="4Fe-4S ferredoxin-type" evidence="11">
    <location>
        <begin position="397"/>
        <end position="426"/>
    </location>
</feature>
<evidence type="ECO:0000256" key="9">
    <source>
        <dbReference type="SAM" id="Coils"/>
    </source>
</evidence>
<keyword evidence="2 8" id="KW-0004">4Fe-4S</keyword>
<comment type="subcellular location">
    <subcellularLocation>
        <location evidence="8">Cell inner membrane</location>
        <topology evidence="8">Peripheral membrane protein</topology>
    </subcellularLocation>
</comment>
<dbReference type="InterPro" id="IPR017900">
    <property type="entry name" value="4Fe4S_Fe_S_CS"/>
</dbReference>
<evidence type="ECO:0000256" key="4">
    <source>
        <dbReference type="ARBA" id="ARBA00022737"/>
    </source>
</evidence>
<keyword evidence="8" id="KW-1003">Cell membrane</keyword>
<feature type="binding site" evidence="8">
    <location>
        <position position="377"/>
    </location>
    <ligand>
        <name>[4Fe-4S] cluster</name>
        <dbReference type="ChEBI" id="CHEBI:49883"/>
        <label>2</label>
    </ligand>
</feature>
<comment type="cofactor">
    <cofactor evidence="8">
        <name>[4Fe-4S] cluster</name>
        <dbReference type="ChEBI" id="CHEBI:49883"/>
    </cofactor>
    <text evidence="8">Binds 2 [4Fe-4S] clusters per subunit.</text>
</comment>
<dbReference type="InterPro" id="IPR011538">
    <property type="entry name" value="Nuo51_FMN-bd"/>
</dbReference>
<dbReference type="Pfam" id="PF13375">
    <property type="entry name" value="RnfC_N"/>
    <property type="match status" value="1"/>
</dbReference>
<evidence type="ECO:0000256" key="1">
    <source>
        <dbReference type="ARBA" id="ARBA00022448"/>
    </source>
</evidence>
<evidence type="ECO:0000256" key="7">
    <source>
        <dbReference type="ARBA" id="ARBA00023014"/>
    </source>
</evidence>
<feature type="binding site" evidence="8">
    <location>
        <position position="412"/>
    </location>
    <ligand>
        <name>[4Fe-4S] cluster</name>
        <dbReference type="ChEBI" id="CHEBI:49883"/>
        <label>2</label>
    </ligand>
</feature>
<protein>
    <recommendedName>
        <fullName evidence="8">Ion-translocating oxidoreductase complex subunit C</fullName>
        <ecNumber evidence="8">7.-.-.-</ecNumber>
    </recommendedName>
    <alternativeName>
        <fullName evidence="8">Rnf electron transport complex subunit C</fullName>
    </alternativeName>
</protein>
<dbReference type="NCBIfam" id="TIGR01945">
    <property type="entry name" value="rnfC"/>
    <property type="match status" value="1"/>
</dbReference>
<dbReference type="InterPro" id="IPR010208">
    <property type="entry name" value="Ion_transpt_RnfC/RsxC"/>
</dbReference>
<dbReference type="Gene3D" id="3.40.50.11540">
    <property type="entry name" value="NADH-ubiquinone oxidoreductase 51kDa subunit"/>
    <property type="match status" value="1"/>
</dbReference>
<comment type="similarity">
    <text evidence="8">Belongs to the 4Fe4S bacterial-type ferredoxin family. RnfC subfamily.</text>
</comment>
<evidence type="ECO:0000256" key="10">
    <source>
        <dbReference type="SAM" id="MobiDB-lite"/>
    </source>
</evidence>
<dbReference type="Pfam" id="PF01512">
    <property type="entry name" value="Complex1_51K"/>
    <property type="match status" value="1"/>
</dbReference>
<dbReference type="Proteomes" id="UP001626537">
    <property type="component" value="Chromosome"/>
</dbReference>
<gene>
    <name evidence="12" type="primary">rsxC</name>
    <name evidence="8" type="synonym">rnfC</name>
    <name evidence="12" type="ORF">R0135_17380</name>
</gene>
<keyword evidence="4 8" id="KW-0677">Repeat</keyword>
<dbReference type="EC" id="7.-.-.-" evidence="8"/>
<dbReference type="Pfam" id="PF10531">
    <property type="entry name" value="SLBB"/>
    <property type="match status" value="1"/>
</dbReference>
<evidence type="ECO:0000256" key="8">
    <source>
        <dbReference type="HAMAP-Rule" id="MF_00461"/>
    </source>
</evidence>
<feature type="binding site" evidence="8">
    <location>
        <position position="373"/>
    </location>
    <ligand>
        <name>[4Fe-4S] cluster</name>
        <dbReference type="ChEBI" id="CHEBI:49883"/>
        <label>1</label>
    </ligand>
</feature>
<keyword evidence="5 8" id="KW-0249">Electron transport</keyword>
<comment type="subunit">
    <text evidence="8">The complex is composed of six subunits: RnfA, RnfB, RnfC, RnfD, RnfE and RnfG.</text>
</comment>
<name>A0ABZ0I2X9_9GAMM</name>
<reference evidence="12 13" key="1">
    <citation type="submission" date="2023-10" db="EMBL/GenBank/DDBJ databases">
        <title>Two novel species belonging to the OM43/NOR5 clade.</title>
        <authorList>
            <person name="Park M."/>
        </authorList>
    </citation>
    <scope>NUCLEOTIDE SEQUENCE [LARGE SCALE GENOMIC DNA]</scope>
    <source>
        <strain evidence="12 13">IMCC43200</strain>
    </source>
</reference>
<evidence type="ECO:0000256" key="5">
    <source>
        <dbReference type="ARBA" id="ARBA00022982"/>
    </source>
</evidence>
<evidence type="ECO:0000256" key="3">
    <source>
        <dbReference type="ARBA" id="ARBA00022723"/>
    </source>
</evidence>
<feature type="coiled-coil region" evidence="9">
    <location>
        <begin position="447"/>
        <end position="479"/>
    </location>
</feature>
<proteinExistence type="inferred from homology"/>
<feature type="binding site" evidence="8">
    <location>
        <position position="409"/>
    </location>
    <ligand>
        <name>[4Fe-4S] cluster</name>
        <dbReference type="ChEBI" id="CHEBI:49883"/>
        <label>2</label>
    </ligand>
</feature>
<organism evidence="12 13">
    <name type="scientific">Congregibacter variabilis</name>
    <dbReference type="NCBI Taxonomy" id="3081200"/>
    <lineage>
        <taxon>Bacteria</taxon>
        <taxon>Pseudomonadati</taxon>
        <taxon>Pseudomonadota</taxon>
        <taxon>Gammaproteobacteria</taxon>
        <taxon>Cellvibrionales</taxon>
        <taxon>Halieaceae</taxon>
        <taxon>Congregibacter</taxon>
    </lineage>
</organism>
<feature type="binding site" evidence="8">
    <location>
        <position position="367"/>
    </location>
    <ligand>
        <name>[4Fe-4S] cluster</name>
        <dbReference type="ChEBI" id="CHEBI:49883"/>
        <label>1</label>
    </ligand>
</feature>
<dbReference type="InterPro" id="IPR037225">
    <property type="entry name" value="Nuo51_FMN-bd_sf"/>
</dbReference>
<accession>A0ABZ0I2X9</accession>
<dbReference type="SUPFAM" id="SSF46548">
    <property type="entry name" value="alpha-helical ferredoxin"/>
    <property type="match status" value="1"/>
</dbReference>
<dbReference type="HAMAP" id="MF_00461">
    <property type="entry name" value="RsxC_RnfC"/>
    <property type="match status" value="1"/>
</dbReference>
<keyword evidence="8" id="KW-0997">Cell inner membrane</keyword>
<evidence type="ECO:0000256" key="2">
    <source>
        <dbReference type="ARBA" id="ARBA00022485"/>
    </source>
</evidence>
<dbReference type="NCBIfam" id="NF003454">
    <property type="entry name" value="PRK05035.1"/>
    <property type="match status" value="1"/>
</dbReference>
<dbReference type="Gene3D" id="3.30.70.20">
    <property type="match status" value="1"/>
</dbReference>
<evidence type="ECO:0000256" key="6">
    <source>
        <dbReference type="ARBA" id="ARBA00023004"/>
    </source>
</evidence>
<dbReference type="InterPro" id="IPR017896">
    <property type="entry name" value="4Fe4S_Fe-S-bd"/>
</dbReference>
<dbReference type="PROSITE" id="PS51379">
    <property type="entry name" value="4FE4S_FER_2"/>
    <property type="match status" value="2"/>
</dbReference>
<keyword evidence="6 8" id="KW-0408">Iron</keyword>
<dbReference type="PANTHER" id="PTHR43034:SF2">
    <property type="entry name" value="ION-TRANSLOCATING OXIDOREDUCTASE COMPLEX SUBUNIT C"/>
    <property type="match status" value="1"/>
</dbReference>
<feature type="region of interest" description="Disordered" evidence="10">
    <location>
        <begin position="496"/>
        <end position="516"/>
    </location>
</feature>
<dbReference type="SUPFAM" id="SSF142019">
    <property type="entry name" value="Nqo1 FMN-binding domain-like"/>
    <property type="match status" value="1"/>
</dbReference>
<dbReference type="EMBL" id="CP136864">
    <property type="protein sequence ID" value="WOJ93530.1"/>
    <property type="molecule type" value="Genomic_DNA"/>
</dbReference>
<feature type="domain" description="4Fe-4S ferredoxin-type" evidence="11">
    <location>
        <begin position="357"/>
        <end position="387"/>
    </location>
</feature>
<keyword evidence="7 8" id="KW-0411">Iron-sulfur</keyword>
<dbReference type="PANTHER" id="PTHR43034">
    <property type="entry name" value="ION-TRANSLOCATING OXIDOREDUCTASE COMPLEX SUBUNIT C"/>
    <property type="match status" value="1"/>
</dbReference>
<evidence type="ECO:0000313" key="13">
    <source>
        <dbReference type="Proteomes" id="UP001626537"/>
    </source>
</evidence>
<dbReference type="RefSeq" id="WP_407348176.1">
    <property type="nucleotide sequence ID" value="NZ_CP136864.1"/>
</dbReference>
<evidence type="ECO:0000313" key="12">
    <source>
        <dbReference type="EMBL" id="WOJ93530.1"/>
    </source>
</evidence>
<keyword evidence="9" id="KW-0175">Coiled coil</keyword>
<evidence type="ECO:0000259" key="11">
    <source>
        <dbReference type="PROSITE" id="PS51379"/>
    </source>
</evidence>
<dbReference type="Pfam" id="PF12838">
    <property type="entry name" value="Fer4_7"/>
    <property type="match status" value="1"/>
</dbReference>
<feature type="binding site" evidence="8">
    <location>
        <position position="370"/>
    </location>
    <ligand>
        <name>[4Fe-4S] cluster</name>
        <dbReference type="ChEBI" id="CHEBI:49883"/>
        <label>1</label>
    </ligand>
</feature>
<dbReference type="InterPro" id="IPR019554">
    <property type="entry name" value="Soluble_ligand-bd"/>
</dbReference>
<feature type="binding site" evidence="8">
    <location>
        <position position="416"/>
    </location>
    <ligand>
        <name>[4Fe-4S] cluster</name>
        <dbReference type="ChEBI" id="CHEBI:49883"/>
        <label>1</label>
    </ligand>
</feature>
<keyword evidence="8" id="KW-0472">Membrane</keyword>
<feature type="binding site" evidence="8">
    <location>
        <position position="406"/>
    </location>
    <ligand>
        <name>[4Fe-4S] cluster</name>
        <dbReference type="ChEBI" id="CHEBI:49883"/>
        <label>2</label>
    </ligand>
</feature>
<comment type="function">
    <text evidence="8">Part of a membrane-bound complex that couples electron transfer with translocation of ions across the membrane.</text>
</comment>
<dbReference type="InterPro" id="IPR026902">
    <property type="entry name" value="RnfC_N"/>
</dbReference>
<dbReference type="PROSITE" id="PS00198">
    <property type="entry name" value="4FE4S_FER_1"/>
    <property type="match status" value="1"/>
</dbReference>